<dbReference type="eggNOG" id="COG0438">
    <property type="taxonomic scope" value="Bacteria"/>
</dbReference>
<evidence type="ECO:0000313" key="1">
    <source>
        <dbReference type="EMBL" id="ABD06239.1"/>
    </source>
</evidence>
<name>Q2IZX1_RHOP2</name>
<accession>Q2IZX1</accession>
<reference evidence="1 2" key="1">
    <citation type="submission" date="2006-01" db="EMBL/GenBank/DDBJ databases">
        <title>Complete sequence of Rhodopseudomonas palustris HaA2.</title>
        <authorList>
            <consortium name="US DOE Joint Genome Institute"/>
            <person name="Copeland A."/>
            <person name="Lucas S."/>
            <person name="Lapidus A."/>
            <person name="Barry K."/>
            <person name="Detter J.C."/>
            <person name="Glavina T."/>
            <person name="Hammon N."/>
            <person name="Israni S."/>
            <person name="Pitluck S."/>
            <person name="Chain P."/>
            <person name="Malfatti S."/>
            <person name="Shin M."/>
            <person name="Vergez L."/>
            <person name="Schmutz J."/>
            <person name="Larimer F."/>
            <person name="Land M."/>
            <person name="Hauser L."/>
            <person name="Pelletier D.A."/>
            <person name="Kyrpides N."/>
            <person name="Anderson I."/>
            <person name="Oda Y."/>
            <person name="Harwood C.S."/>
            <person name="Richardson P."/>
        </authorList>
    </citation>
    <scope>NUCLEOTIDE SEQUENCE [LARGE SCALE GENOMIC DNA]</scope>
    <source>
        <strain evidence="1 2">HaA2</strain>
    </source>
</reference>
<dbReference type="Pfam" id="PF13692">
    <property type="entry name" value="Glyco_trans_1_4"/>
    <property type="match status" value="1"/>
</dbReference>
<dbReference type="AlphaFoldDB" id="Q2IZX1"/>
<dbReference type="Proteomes" id="UP000008809">
    <property type="component" value="Chromosome"/>
</dbReference>
<proteinExistence type="predicted"/>
<evidence type="ECO:0000313" key="2">
    <source>
        <dbReference type="Proteomes" id="UP000008809"/>
    </source>
</evidence>
<dbReference type="STRING" id="316058.RPB_1529"/>
<keyword evidence="2" id="KW-1185">Reference proteome</keyword>
<dbReference type="KEGG" id="rpb:RPB_1529"/>
<organism evidence="1 2">
    <name type="scientific">Rhodopseudomonas palustris (strain HaA2)</name>
    <dbReference type="NCBI Taxonomy" id="316058"/>
    <lineage>
        <taxon>Bacteria</taxon>
        <taxon>Pseudomonadati</taxon>
        <taxon>Pseudomonadota</taxon>
        <taxon>Alphaproteobacteria</taxon>
        <taxon>Hyphomicrobiales</taxon>
        <taxon>Nitrobacteraceae</taxon>
        <taxon>Rhodopseudomonas</taxon>
    </lineage>
</organism>
<sequence length="405" mass="44597">MSRRKRIVLCTFGVPDERDGASLVIIHNFIAPIRHADVDVLHVVLLDADPKSEEACDAYRAAAGNDHFQIVVARPAKLVTQGATSHRLNRAGTEDAHAAANAFQADLVIAFDILPAWFATTITAPRKLVWLGDLNFETTYYHGLYNLQEHPWQIVTFAKYWLAARNWRRVYADVLAQFDEVLVSAASSVKQIAGLGLSNHSYRPYPWPVNDAPVAPHAKPAVPTFMFFGNLVGLGSRSALHFMIAKAYPKLIRHWGPNGFRILIAGRGNIPSWFASAIADKPEFVQVGFVEDLPATLMACHGVLVPIDVPVGNRTRVLYAMSQGALVIAHRNVALGNPALVDDQTAALAGDGDAFVARMRRAFEDEAWARRIGEAGQRAYRENFHPDRAAGDFMARVTSHLVAPR</sequence>
<gene>
    <name evidence="1" type="ordered locus">RPB_1529</name>
</gene>
<dbReference type="RefSeq" id="WP_011440427.1">
    <property type="nucleotide sequence ID" value="NC_007778.1"/>
</dbReference>
<protein>
    <recommendedName>
        <fullName evidence="3">Glycosyltransferase</fullName>
    </recommendedName>
</protein>
<dbReference type="HOGENOM" id="CLU_679483_0_0_5"/>
<dbReference type="EMBL" id="CP000250">
    <property type="protein sequence ID" value="ABD06239.1"/>
    <property type="molecule type" value="Genomic_DNA"/>
</dbReference>
<dbReference type="SUPFAM" id="SSF53756">
    <property type="entry name" value="UDP-Glycosyltransferase/glycogen phosphorylase"/>
    <property type="match status" value="1"/>
</dbReference>
<evidence type="ECO:0008006" key="3">
    <source>
        <dbReference type="Google" id="ProtNLM"/>
    </source>
</evidence>
<dbReference type="OrthoDB" id="8265932at2"/>
<dbReference type="Gene3D" id="3.40.50.2000">
    <property type="entry name" value="Glycogen Phosphorylase B"/>
    <property type="match status" value="1"/>
</dbReference>